<accession>A0A8T4IMQ0</accession>
<sequence length="45" mass="5085">MTTADRPPPPTVPTVLWEDEIPSTDESFLRIGPEVPLPHSREEDE</sequence>
<comment type="caution">
    <text evidence="2">The sequence shown here is derived from an EMBL/GenBank/DDBJ whole genome shotgun (WGS) entry which is preliminary data.</text>
</comment>
<gene>
    <name evidence="2" type="ORF">KDA82_08720</name>
</gene>
<name>A0A8T4IMQ0_9ACTN</name>
<feature type="region of interest" description="Disordered" evidence="1">
    <location>
        <begin position="1"/>
        <end position="45"/>
    </location>
</feature>
<proteinExistence type="predicted"/>
<dbReference type="Proteomes" id="UP000675554">
    <property type="component" value="Unassembled WGS sequence"/>
</dbReference>
<evidence type="ECO:0000313" key="2">
    <source>
        <dbReference type="EMBL" id="MBR7673095.1"/>
    </source>
</evidence>
<organism evidence="2 3">
    <name type="scientific">Streptomyces daliensis</name>
    <dbReference type="NCBI Taxonomy" id="299421"/>
    <lineage>
        <taxon>Bacteria</taxon>
        <taxon>Bacillati</taxon>
        <taxon>Actinomycetota</taxon>
        <taxon>Actinomycetes</taxon>
        <taxon>Kitasatosporales</taxon>
        <taxon>Streptomycetaceae</taxon>
        <taxon>Streptomyces</taxon>
    </lineage>
</organism>
<evidence type="ECO:0000313" key="3">
    <source>
        <dbReference type="Proteomes" id="UP000675554"/>
    </source>
</evidence>
<protein>
    <submittedName>
        <fullName evidence="2">Uncharacterized protein</fullName>
    </submittedName>
</protein>
<dbReference type="EMBL" id="JAGSMN010000168">
    <property type="protein sequence ID" value="MBR7673095.1"/>
    <property type="molecule type" value="Genomic_DNA"/>
</dbReference>
<feature type="compositionally biased region" description="Pro residues" evidence="1">
    <location>
        <begin position="1"/>
        <end position="12"/>
    </location>
</feature>
<dbReference type="AlphaFoldDB" id="A0A8T4IMQ0"/>
<reference evidence="2" key="1">
    <citation type="submission" date="2021-04" db="EMBL/GenBank/DDBJ databases">
        <title>Sequencing of actinobacteria type strains.</title>
        <authorList>
            <person name="Nguyen G.-S."/>
            <person name="Wentzel A."/>
        </authorList>
    </citation>
    <scope>NUCLEOTIDE SEQUENCE</scope>
    <source>
        <strain evidence="2">DSM 42095</strain>
    </source>
</reference>
<evidence type="ECO:0000256" key="1">
    <source>
        <dbReference type="SAM" id="MobiDB-lite"/>
    </source>
</evidence>
<keyword evidence="3" id="KW-1185">Reference proteome</keyword>